<dbReference type="InterPro" id="IPR011004">
    <property type="entry name" value="Trimer_LpxA-like_sf"/>
</dbReference>
<dbReference type="Pfam" id="PF14602">
    <property type="entry name" value="Hexapep_2"/>
    <property type="match status" value="1"/>
</dbReference>
<protein>
    <submittedName>
        <fullName evidence="1">Succinyltransferase-like protein</fullName>
    </submittedName>
</protein>
<dbReference type="GO" id="GO:0016740">
    <property type="term" value="F:transferase activity"/>
    <property type="evidence" value="ECO:0007669"/>
    <property type="project" value="UniProtKB-KW"/>
</dbReference>
<dbReference type="Proteomes" id="UP000278440">
    <property type="component" value="Unassembled WGS sequence"/>
</dbReference>
<accession>A0A495XYT5</accession>
<dbReference type="Gene3D" id="2.160.10.10">
    <property type="entry name" value="Hexapeptide repeat proteins"/>
    <property type="match status" value="1"/>
</dbReference>
<dbReference type="RefSeq" id="WP_121034607.1">
    <property type="nucleotide sequence ID" value="NZ_RBXT01000001.1"/>
</dbReference>
<name>A0A495XYT5_9MICO</name>
<keyword evidence="1" id="KW-0808">Transferase</keyword>
<comment type="caution">
    <text evidence="1">The sequence shown here is derived from an EMBL/GenBank/DDBJ whole genome shotgun (WGS) entry which is preliminary data.</text>
</comment>
<dbReference type="SUPFAM" id="SSF51161">
    <property type="entry name" value="Trimeric LpxA-like enzymes"/>
    <property type="match status" value="1"/>
</dbReference>
<dbReference type="CDD" id="cd04647">
    <property type="entry name" value="LbH_MAT_like"/>
    <property type="match status" value="1"/>
</dbReference>
<evidence type="ECO:0000313" key="2">
    <source>
        <dbReference type="Proteomes" id="UP000278440"/>
    </source>
</evidence>
<gene>
    <name evidence="1" type="ORF">DFJ68_3249</name>
</gene>
<dbReference type="EMBL" id="RBXT01000001">
    <property type="protein sequence ID" value="RKT79771.1"/>
    <property type="molecule type" value="Genomic_DNA"/>
</dbReference>
<dbReference type="InterPro" id="IPR051159">
    <property type="entry name" value="Hexapeptide_acetyltransf"/>
</dbReference>
<dbReference type="AlphaFoldDB" id="A0A495XYT5"/>
<proteinExistence type="predicted"/>
<dbReference type="PANTHER" id="PTHR23416">
    <property type="entry name" value="SIALIC ACID SYNTHASE-RELATED"/>
    <property type="match status" value="1"/>
</dbReference>
<dbReference type="PANTHER" id="PTHR23416:SF78">
    <property type="entry name" value="LIPOPOLYSACCHARIDE BIOSYNTHESIS O-ACETYL TRANSFERASE WBBJ-RELATED"/>
    <property type="match status" value="1"/>
</dbReference>
<reference evidence="1 2" key="1">
    <citation type="submission" date="2018-10" db="EMBL/GenBank/DDBJ databases">
        <title>Sequencing the genomes of 1000 actinobacteria strains.</title>
        <authorList>
            <person name="Klenk H.-P."/>
        </authorList>
    </citation>
    <scope>NUCLEOTIDE SEQUENCE [LARGE SCALE GENOMIC DNA]</scope>
    <source>
        <strain evidence="1 2">DSM 44267</strain>
    </source>
</reference>
<keyword evidence="2" id="KW-1185">Reference proteome</keyword>
<organism evidence="1 2">
    <name type="scientific">Terracoccus luteus</name>
    <dbReference type="NCBI Taxonomy" id="53356"/>
    <lineage>
        <taxon>Bacteria</taxon>
        <taxon>Bacillati</taxon>
        <taxon>Actinomycetota</taxon>
        <taxon>Actinomycetes</taxon>
        <taxon>Micrococcales</taxon>
        <taxon>Intrasporangiaceae</taxon>
        <taxon>Terracoccus</taxon>
    </lineage>
</organism>
<evidence type="ECO:0000313" key="1">
    <source>
        <dbReference type="EMBL" id="RKT79771.1"/>
    </source>
</evidence>
<sequence>MDARSLRRRAATRLRVRLEQARAQALTLRFAGVRVHPRARLARGVRVDVAPGGRLVLGPCAVAGGTVIEVGPAGRLELLGDFVGPGSVVVARRSVRVGPGTLVAEMCVLRDSDHARASDGTIDPVAHDSAPVTVGAHCWLGARVTVLKGVSLGDGSTAGAGAVITRDVAAGSTVVGVPARALGGDGG</sequence>
<dbReference type="InterPro" id="IPR001451">
    <property type="entry name" value="Hexapep"/>
</dbReference>
<dbReference type="OrthoDB" id="2643438at2"/>